<keyword evidence="3" id="KW-0206">Cytoskeleton</keyword>
<protein>
    <submittedName>
        <fullName evidence="4">T-complex-associated-testis-expressed 1</fullName>
    </submittedName>
</protein>
<dbReference type="OMA" id="PVCHVAR"/>
<reference evidence="4" key="1">
    <citation type="submission" date="2025-08" db="UniProtKB">
        <authorList>
            <consortium name="Ensembl"/>
        </authorList>
    </citation>
    <scope>IDENTIFICATION</scope>
</reference>
<accession>A0A3Q2CC02</accession>
<keyword evidence="5" id="KW-1185">Reference proteome</keyword>
<dbReference type="InterPro" id="IPR052410">
    <property type="entry name" value="DRC5"/>
</dbReference>
<evidence type="ECO:0000256" key="2">
    <source>
        <dbReference type="ARBA" id="ARBA00022490"/>
    </source>
</evidence>
<dbReference type="AlphaFoldDB" id="A0A3Q2CC02"/>
<dbReference type="PANTHER" id="PTHR24107:SF27">
    <property type="entry name" value="DYNEIN REGULATORY COMPLEX SUBUNIT 5"/>
    <property type="match status" value="1"/>
</dbReference>
<dbReference type="STRING" id="28743.ENSCVAP00000002439"/>
<evidence type="ECO:0000313" key="5">
    <source>
        <dbReference type="Proteomes" id="UP000265020"/>
    </source>
</evidence>
<dbReference type="Pfam" id="PF13516">
    <property type="entry name" value="LRR_6"/>
    <property type="match status" value="4"/>
</dbReference>
<reference evidence="4" key="2">
    <citation type="submission" date="2025-09" db="UniProtKB">
        <authorList>
            <consortium name="Ensembl"/>
        </authorList>
    </citation>
    <scope>IDENTIFICATION</scope>
</reference>
<keyword evidence="2" id="KW-0963">Cytoplasm</keyword>
<dbReference type="Proteomes" id="UP000265020">
    <property type="component" value="Unassembled WGS sequence"/>
</dbReference>
<dbReference type="SMART" id="SM00368">
    <property type="entry name" value="LRR_RI"/>
    <property type="match status" value="6"/>
</dbReference>
<organism evidence="4 5">
    <name type="scientific">Cyprinodon variegatus</name>
    <name type="common">Sheepshead minnow</name>
    <dbReference type="NCBI Taxonomy" id="28743"/>
    <lineage>
        <taxon>Eukaryota</taxon>
        <taxon>Metazoa</taxon>
        <taxon>Chordata</taxon>
        <taxon>Craniata</taxon>
        <taxon>Vertebrata</taxon>
        <taxon>Euteleostomi</taxon>
        <taxon>Actinopterygii</taxon>
        <taxon>Neopterygii</taxon>
        <taxon>Teleostei</taxon>
        <taxon>Neoteleostei</taxon>
        <taxon>Acanthomorphata</taxon>
        <taxon>Ovalentaria</taxon>
        <taxon>Atherinomorphae</taxon>
        <taxon>Cyprinodontiformes</taxon>
        <taxon>Cyprinodontidae</taxon>
        <taxon>Cyprinodon</taxon>
    </lineage>
</organism>
<evidence type="ECO:0000256" key="1">
    <source>
        <dbReference type="ARBA" id="ARBA00004245"/>
    </source>
</evidence>
<dbReference type="Gene3D" id="3.80.10.10">
    <property type="entry name" value="Ribonuclease Inhibitor"/>
    <property type="match status" value="3"/>
</dbReference>
<dbReference type="GeneTree" id="ENSGT00940000159341"/>
<dbReference type="InterPro" id="IPR032675">
    <property type="entry name" value="LRR_dom_sf"/>
</dbReference>
<dbReference type="GO" id="GO:0005856">
    <property type="term" value="C:cytoskeleton"/>
    <property type="evidence" value="ECO:0007669"/>
    <property type="project" value="UniProtKB-SubCell"/>
</dbReference>
<dbReference type="SUPFAM" id="SSF52047">
    <property type="entry name" value="RNI-like"/>
    <property type="match status" value="1"/>
</dbReference>
<proteinExistence type="predicted"/>
<evidence type="ECO:0000256" key="3">
    <source>
        <dbReference type="ARBA" id="ARBA00023212"/>
    </source>
</evidence>
<name>A0A3Q2CC02_CYPVA</name>
<sequence>MDNHRTMRRIFAEDPNWSLELVPRLSIRCLETIINTFGETQIFEQLTPKQKDFVQERLSPSLPLHVTADVIPDGVYWKRCCEQRWDICDVLDYGGSWKRMFFERHLENMIELFIPGVTELKTVLSILPFCKSHVRRLNISQLLLPVKKPPKGKMDKQLESGLDINIEEHEASMDHFDFGPVLDQLINLEDLRLQYRIKQCGLNFEWSMFEITDRDCRSLGMALKFSKTLKRLRLRQSQVEAKKCCLLVRALRDHSSLRELDLAHNVIGDGGATAVSELLTRSKLEKLNLCNNKIGDLGAKAIAQGMSNNCTLSSLNLCLNVVTDQGGQDIAKALENNRTLRNLHLGGNEMTWLTAVELSKVLQKNTTLKSINLTCNKLGEAGGKALAEAMSYNSTLTECDIRQTDVDEQSAASINQSVWANQKPSSTLTSE</sequence>
<dbReference type="Ensembl" id="ENSCVAT00000011724.1">
    <property type="protein sequence ID" value="ENSCVAP00000002439.1"/>
    <property type="gene ID" value="ENSCVAG00000003543.1"/>
</dbReference>
<dbReference type="PANTHER" id="PTHR24107">
    <property type="entry name" value="YNEIN REGULATORY COMPLEX SUBUNIT 5"/>
    <property type="match status" value="1"/>
</dbReference>
<evidence type="ECO:0000313" key="4">
    <source>
        <dbReference type="Ensembl" id="ENSCVAP00000002439.1"/>
    </source>
</evidence>
<comment type="subcellular location">
    <subcellularLocation>
        <location evidence="1">Cytoplasm</location>
        <location evidence="1">Cytoskeleton</location>
    </subcellularLocation>
</comment>
<dbReference type="InterPro" id="IPR001611">
    <property type="entry name" value="Leu-rich_rpt"/>
</dbReference>